<feature type="chain" id="PRO_5046511794" evidence="1">
    <location>
        <begin position="26"/>
        <end position="63"/>
    </location>
</feature>
<sequence length="63" mass="7014">PIVGCWHLYLCVLLADYALYDFVNCIMPEGSGITCKAMMVSGMVTCVIMDAYKAMRVFEKAII</sequence>
<organism evidence="2 3">
    <name type="scientific">Datura stramonium</name>
    <name type="common">Jimsonweed</name>
    <name type="synonym">Common thornapple</name>
    <dbReference type="NCBI Taxonomy" id="4076"/>
    <lineage>
        <taxon>Eukaryota</taxon>
        <taxon>Viridiplantae</taxon>
        <taxon>Streptophyta</taxon>
        <taxon>Embryophyta</taxon>
        <taxon>Tracheophyta</taxon>
        <taxon>Spermatophyta</taxon>
        <taxon>Magnoliopsida</taxon>
        <taxon>eudicotyledons</taxon>
        <taxon>Gunneridae</taxon>
        <taxon>Pentapetalae</taxon>
        <taxon>asterids</taxon>
        <taxon>lamiids</taxon>
        <taxon>Solanales</taxon>
        <taxon>Solanaceae</taxon>
        <taxon>Solanoideae</taxon>
        <taxon>Datureae</taxon>
        <taxon>Datura</taxon>
    </lineage>
</organism>
<feature type="non-terminal residue" evidence="2">
    <location>
        <position position="63"/>
    </location>
</feature>
<protein>
    <submittedName>
        <fullName evidence="2">Uncharacterized protein</fullName>
    </submittedName>
</protein>
<gene>
    <name evidence="2" type="ORF">HAX54_000787</name>
</gene>
<reference evidence="2 3" key="1">
    <citation type="journal article" date="2021" name="BMC Genomics">
        <title>Datura genome reveals duplications of psychoactive alkaloid biosynthetic genes and high mutation rate following tissue culture.</title>
        <authorList>
            <person name="Rajewski A."/>
            <person name="Carter-House D."/>
            <person name="Stajich J."/>
            <person name="Litt A."/>
        </authorList>
    </citation>
    <scope>NUCLEOTIDE SEQUENCE [LARGE SCALE GENOMIC DNA]</scope>
    <source>
        <strain evidence="2">AR-01</strain>
    </source>
</reference>
<evidence type="ECO:0000256" key="1">
    <source>
        <dbReference type="SAM" id="SignalP"/>
    </source>
</evidence>
<proteinExistence type="predicted"/>
<name>A0ABS8WQA7_DATST</name>
<dbReference type="Proteomes" id="UP000823775">
    <property type="component" value="Unassembled WGS sequence"/>
</dbReference>
<comment type="caution">
    <text evidence="2">The sequence shown here is derived from an EMBL/GenBank/DDBJ whole genome shotgun (WGS) entry which is preliminary data.</text>
</comment>
<keyword evidence="1" id="KW-0732">Signal</keyword>
<feature type="non-terminal residue" evidence="2">
    <location>
        <position position="1"/>
    </location>
</feature>
<keyword evidence="3" id="KW-1185">Reference proteome</keyword>
<accession>A0ABS8WQA7</accession>
<evidence type="ECO:0000313" key="3">
    <source>
        <dbReference type="Proteomes" id="UP000823775"/>
    </source>
</evidence>
<dbReference type="EMBL" id="JACEIK010010268">
    <property type="protein sequence ID" value="MCE3215089.1"/>
    <property type="molecule type" value="Genomic_DNA"/>
</dbReference>
<feature type="signal peptide" evidence="1">
    <location>
        <begin position="1"/>
        <end position="25"/>
    </location>
</feature>
<evidence type="ECO:0000313" key="2">
    <source>
        <dbReference type="EMBL" id="MCE3215089.1"/>
    </source>
</evidence>